<gene>
    <name evidence="7" type="ORF">BC938DRAFT_483523</name>
</gene>
<protein>
    <recommendedName>
        <fullName evidence="9">RanBP2-type domain-containing protein</fullName>
    </recommendedName>
</protein>
<keyword evidence="3" id="KW-0862">Zinc</keyword>
<feature type="domain" description="RanBP2-type" evidence="5">
    <location>
        <begin position="181"/>
        <end position="210"/>
    </location>
</feature>
<dbReference type="PROSITE" id="PS50199">
    <property type="entry name" value="ZF_RANBP2_2"/>
    <property type="match status" value="2"/>
</dbReference>
<dbReference type="Pfam" id="PF08325">
    <property type="entry name" value="WLM"/>
    <property type="match status" value="1"/>
</dbReference>
<dbReference type="Pfam" id="PF00641">
    <property type="entry name" value="Zn_ribbon_RanBP"/>
    <property type="match status" value="1"/>
</dbReference>
<evidence type="ECO:0000259" key="6">
    <source>
        <dbReference type="PROSITE" id="PS51397"/>
    </source>
</evidence>
<dbReference type="GO" id="GO:0006281">
    <property type="term" value="P:DNA repair"/>
    <property type="evidence" value="ECO:0007669"/>
    <property type="project" value="TreeGrafter"/>
</dbReference>
<evidence type="ECO:0000256" key="3">
    <source>
        <dbReference type="ARBA" id="ARBA00022833"/>
    </source>
</evidence>
<name>A0A433QVM8_9FUNG</name>
<evidence type="ECO:0000256" key="4">
    <source>
        <dbReference type="PROSITE-ProRule" id="PRU00322"/>
    </source>
</evidence>
<dbReference type="EMBL" id="RBNJ01000879">
    <property type="protein sequence ID" value="RUS33850.1"/>
    <property type="molecule type" value="Genomic_DNA"/>
</dbReference>
<evidence type="ECO:0000313" key="8">
    <source>
        <dbReference type="Proteomes" id="UP000274822"/>
    </source>
</evidence>
<comment type="caution">
    <text evidence="7">The sequence shown here is derived from an EMBL/GenBank/DDBJ whole genome shotgun (WGS) entry which is preliminary data.</text>
</comment>
<evidence type="ECO:0008006" key="9">
    <source>
        <dbReference type="Google" id="ProtNLM"/>
    </source>
</evidence>
<dbReference type="PROSITE" id="PS51397">
    <property type="entry name" value="WLM"/>
    <property type="match status" value="1"/>
</dbReference>
<dbReference type="Proteomes" id="UP000274822">
    <property type="component" value="Unassembled WGS sequence"/>
</dbReference>
<dbReference type="SMART" id="SM00547">
    <property type="entry name" value="ZnF_RBZ"/>
    <property type="match status" value="2"/>
</dbReference>
<dbReference type="InterPro" id="IPR001876">
    <property type="entry name" value="Znf_RanBP2"/>
</dbReference>
<organism evidence="7 8">
    <name type="scientific">Jimgerdemannia flammicorona</name>
    <dbReference type="NCBI Taxonomy" id="994334"/>
    <lineage>
        <taxon>Eukaryota</taxon>
        <taxon>Fungi</taxon>
        <taxon>Fungi incertae sedis</taxon>
        <taxon>Mucoromycota</taxon>
        <taxon>Mucoromycotina</taxon>
        <taxon>Endogonomycetes</taxon>
        <taxon>Endogonales</taxon>
        <taxon>Endogonaceae</taxon>
        <taxon>Jimgerdemannia</taxon>
    </lineage>
</organism>
<feature type="domain" description="RanBP2-type" evidence="5">
    <location>
        <begin position="228"/>
        <end position="258"/>
    </location>
</feature>
<keyword evidence="1" id="KW-0479">Metal-binding</keyword>
<dbReference type="AlphaFoldDB" id="A0A433QVM8"/>
<dbReference type="PROSITE" id="PS01358">
    <property type="entry name" value="ZF_RANBP2_1"/>
    <property type="match status" value="2"/>
</dbReference>
<dbReference type="InterPro" id="IPR053000">
    <property type="entry name" value="WSS1-like_metalloprotease"/>
</dbReference>
<dbReference type="SUPFAM" id="SSF90209">
    <property type="entry name" value="Ran binding protein zinc finger-like"/>
    <property type="match status" value="1"/>
</dbReference>
<dbReference type="PANTHER" id="PTHR46622">
    <property type="entry name" value="DNA-DEPENDENT METALLOPROTEASE WSS1"/>
    <property type="match status" value="1"/>
</dbReference>
<reference evidence="7 8" key="1">
    <citation type="journal article" date="2018" name="New Phytol.">
        <title>Phylogenomics of Endogonaceae and evolution of mycorrhizas within Mucoromycota.</title>
        <authorList>
            <person name="Chang Y."/>
            <person name="Desiro A."/>
            <person name="Na H."/>
            <person name="Sandor L."/>
            <person name="Lipzen A."/>
            <person name="Clum A."/>
            <person name="Barry K."/>
            <person name="Grigoriev I.V."/>
            <person name="Martin F.M."/>
            <person name="Stajich J.E."/>
            <person name="Smith M.E."/>
            <person name="Bonito G."/>
            <person name="Spatafora J.W."/>
        </authorList>
    </citation>
    <scope>NUCLEOTIDE SEQUENCE [LARGE SCALE GENOMIC DNA]</scope>
    <source>
        <strain evidence="7 8">AD002</strain>
    </source>
</reference>
<dbReference type="InterPro" id="IPR036443">
    <property type="entry name" value="Znf_RanBP2_sf"/>
</dbReference>
<dbReference type="InterPro" id="IPR013536">
    <property type="entry name" value="WLM_dom"/>
</dbReference>
<proteinExistence type="predicted"/>
<sequence length="258" mass="28158">MVYVLTRLTHIVRGPHDQQFYKILDELTTECENLVISGYTGEGFDGPGQRLGVHVSHDLPPHLARETALDAAEKRRRTTEIMIPAGGRRLGGSAGHLEKVFTPRELAAMAAGRRVKDSLWCGSGNEEGTVKEGVQGVGGDVLGKRKAPPRELEVERLGKGKTVGVGVTAVAASGRLVKQEAWGEWSCPSCTLVNRGMALQCECCLERRPEPEDGFGFEEKVEAVVDVGVGLEWKCPRCTLMNGRDIIMCIACEFLRDE</sequence>
<dbReference type="PANTHER" id="PTHR46622:SF1">
    <property type="entry name" value="DNA-DEPENDENT METALLOPROTEASE WSS1"/>
    <property type="match status" value="1"/>
</dbReference>
<dbReference type="GO" id="GO:0008237">
    <property type="term" value="F:metallopeptidase activity"/>
    <property type="evidence" value="ECO:0007669"/>
    <property type="project" value="TreeGrafter"/>
</dbReference>
<evidence type="ECO:0000313" key="7">
    <source>
        <dbReference type="EMBL" id="RUS33850.1"/>
    </source>
</evidence>
<dbReference type="GO" id="GO:0008270">
    <property type="term" value="F:zinc ion binding"/>
    <property type="evidence" value="ECO:0007669"/>
    <property type="project" value="UniProtKB-KW"/>
</dbReference>
<evidence type="ECO:0000256" key="1">
    <source>
        <dbReference type="ARBA" id="ARBA00022723"/>
    </source>
</evidence>
<keyword evidence="8" id="KW-1185">Reference proteome</keyword>
<feature type="domain" description="WLM" evidence="6">
    <location>
        <begin position="1"/>
        <end position="116"/>
    </location>
</feature>
<evidence type="ECO:0000256" key="2">
    <source>
        <dbReference type="ARBA" id="ARBA00022771"/>
    </source>
</evidence>
<dbReference type="GO" id="GO:0005634">
    <property type="term" value="C:nucleus"/>
    <property type="evidence" value="ECO:0007669"/>
    <property type="project" value="TreeGrafter"/>
</dbReference>
<evidence type="ECO:0000259" key="5">
    <source>
        <dbReference type="PROSITE" id="PS50199"/>
    </source>
</evidence>
<accession>A0A433QVM8</accession>
<dbReference type="Gene3D" id="2.30.30.380">
    <property type="entry name" value="Zn-finger domain of Sec23/24"/>
    <property type="match status" value="1"/>
</dbReference>
<keyword evidence="2 4" id="KW-0863">Zinc-finger</keyword>